<keyword evidence="4" id="KW-0704">Schiff base</keyword>
<gene>
    <name evidence="7" type="ORF">ACFQ2T_01315</name>
</gene>
<sequence>MQVLVSVNSVPEAEMVLSADVRLIDLKETSHGALAALDLNLSKSIIHEVSLYRQQHPHADIIVSATIGDDCASVQVLRELIQSRLDIGVNVIKLPQTIWADAAYAPVIKEFLFRQVKLIAVLSADHVSGKETIDRILHELANTAYWGVMVDTTQKAKPLTALISLNLLDFFVKAAKSLKLYVGLAGGLQLEQFDQLADLSPDYLGFRSGLCVNQRREQPLLAEKIHLVTSKVSAFC</sequence>
<evidence type="ECO:0000256" key="6">
    <source>
        <dbReference type="ARBA" id="ARBA00047628"/>
    </source>
</evidence>
<accession>A0ABW3P8F4</accession>
<evidence type="ECO:0000313" key="7">
    <source>
        <dbReference type="EMBL" id="MFD1121130.1"/>
    </source>
</evidence>
<evidence type="ECO:0000256" key="2">
    <source>
        <dbReference type="ARBA" id="ARBA00012553"/>
    </source>
</evidence>
<comment type="caution">
    <text evidence="7">The sequence shown here is derived from an EMBL/GenBank/DDBJ whole genome shotgun (WGS) entry which is preliminary data.</text>
</comment>
<reference evidence="8" key="1">
    <citation type="journal article" date="2019" name="Int. J. Syst. Evol. Microbiol.">
        <title>The Global Catalogue of Microorganisms (GCM) 10K type strain sequencing project: providing services to taxonomists for standard genome sequencing and annotation.</title>
        <authorList>
            <consortium name="The Broad Institute Genomics Platform"/>
            <consortium name="The Broad Institute Genome Sequencing Center for Infectious Disease"/>
            <person name="Wu L."/>
            <person name="Ma J."/>
        </authorList>
    </citation>
    <scope>NUCLEOTIDE SEQUENCE [LARGE SCALE GENOMIC DNA]</scope>
    <source>
        <strain evidence="8">CCUG 58411</strain>
    </source>
</reference>
<organism evidence="7 8">
    <name type="scientific">Methylophilus flavus</name>
    <dbReference type="NCBI Taxonomy" id="640084"/>
    <lineage>
        <taxon>Bacteria</taxon>
        <taxon>Pseudomonadati</taxon>
        <taxon>Pseudomonadota</taxon>
        <taxon>Betaproteobacteria</taxon>
        <taxon>Nitrosomonadales</taxon>
        <taxon>Methylophilaceae</taxon>
        <taxon>Methylophilus</taxon>
    </lineage>
</organism>
<comment type="function">
    <text evidence="1">Catalyzes the formation of 4-(hydroxymethyl)-2-furancarboxaldehyde phosphate (4-HFC-P) from two molecules of glyceraldehyde-3-P (GA-3-P).</text>
</comment>
<dbReference type="EC" id="4.2.3.153" evidence="2"/>
<evidence type="ECO:0000256" key="3">
    <source>
        <dbReference type="ARBA" id="ARBA00023239"/>
    </source>
</evidence>
<dbReference type="Pfam" id="PF04476">
    <property type="entry name" value="4HFCP_synth"/>
    <property type="match status" value="1"/>
</dbReference>
<dbReference type="RefSeq" id="WP_379029437.1">
    <property type="nucleotide sequence ID" value="NZ_JBHTLN010000001.1"/>
</dbReference>
<evidence type="ECO:0000256" key="4">
    <source>
        <dbReference type="ARBA" id="ARBA00023270"/>
    </source>
</evidence>
<evidence type="ECO:0000256" key="1">
    <source>
        <dbReference type="ARBA" id="ARBA00003810"/>
    </source>
</evidence>
<keyword evidence="3" id="KW-0456">Lyase</keyword>
<evidence type="ECO:0000256" key="5">
    <source>
        <dbReference type="ARBA" id="ARBA00032523"/>
    </source>
</evidence>
<comment type="catalytic activity">
    <reaction evidence="6">
        <text>2 D-glyceraldehyde 3-phosphate = 4-(hydroxymethyl)-2-furancarboxaldehyde phosphate + phosphate + 2 H2O</text>
        <dbReference type="Rhea" id="RHEA:43536"/>
        <dbReference type="ChEBI" id="CHEBI:15377"/>
        <dbReference type="ChEBI" id="CHEBI:43474"/>
        <dbReference type="ChEBI" id="CHEBI:59776"/>
        <dbReference type="ChEBI" id="CHEBI:83407"/>
        <dbReference type="EC" id="4.2.3.153"/>
    </reaction>
</comment>
<dbReference type="Proteomes" id="UP001597206">
    <property type="component" value="Unassembled WGS sequence"/>
</dbReference>
<dbReference type="EMBL" id="JBHTLN010000001">
    <property type="protein sequence ID" value="MFD1121130.1"/>
    <property type="molecule type" value="Genomic_DNA"/>
</dbReference>
<proteinExistence type="predicted"/>
<name>A0ABW3P8F4_9PROT</name>
<keyword evidence="8" id="KW-1185">Reference proteome</keyword>
<dbReference type="InterPro" id="IPR007565">
    <property type="entry name" value="4HFCP_synth"/>
</dbReference>
<protein>
    <recommendedName>
        <fullName evidence="2">(5-formylfuran-3-yl)methyl phosphate synthase</fullName>
        <ecNumber evidence="2">4.2.3.153</ecNumber>
    </recommendedName>
    <alternativeName>
        <fullName evidence="5">4-(hydroxymethyl)-2-furancarboxaldehyde-phosphate synthase</fullName>
    </alternativeName>
</protein>
<evidence type="ECO:0000313" key="8">
    <source>
        <dbReference type="Proteomes" id="UP001597206"/>
    </source>
</evidence>